<dbReference type="GO" id="GO:0004674">
    <property type="term" value="F:protein serine/threonine kinase activity"/>
    <property type="evidence" value="ECO:0007669"/>
    <property type="project" value="TreeGrafter"/>
</dbReference>
<comment type="caution">
    <text evidence="3">The sequence shown here is derived from an EMBL/GenBank/DDBJ whole genome shotgun (WGS) entry which is preliminary data.</text>
</comment>
<dbReference type="InterPro" id="IPR051681">
    <property type="entry name" value="Ser/Thr_Kinases-Pseudokinases"/>
</dbReference>
<accession>A0A556VUS0</accession>
<gene>
    <name evidence="3" type="ORF">Baya_16174</name>
</gene>
<evidence type="ECO:0000313" key="3">
    <source>
        <dbReference type="EMBL" id="TTS16958.1"/>
    </source>
</evidence>
<feature type="binding site" evidence="1">
    <location>
        <position position="53"/>
    </location>
    <ligand>
        <name>ATP</name>
        <dbReference type="ChEBI" id="CHEBI:30616"/>
    </ligand>
</feature>
<dbReference type="InterPro" id="IPR000719">
    <property type="entry name" value="Prot_kinase_dom"/>
</dbReference>
<dbReference type="Gene3D" id="1.10.510.10">
    <property type="entry name" value="Transferase(Phosphotransferase) domain 1"/>
    <property type="match status" value="1"/>
</dbReference>
<protein>
    <submittedName>
        <fullName evidence="3">Serine/threonine-protein kinase TNNI3K</fullName>
    </submittedName>
</protein>
<dbReference type="OrthoDB" id="339325at2759"/>
<dbReference type="InterPro" id="IPR011009">
    <property type="entry name" value="Kinase-like_dom_sf"/>
</dbReference>
<keyword evidence="1" id="KW-0547">Nucleotide-binding</keyword>
<dbReference type="InterPro" id="IPR001245">
    <property type="entry name" value="Ser-Thr/Tyr_kinase_cat_dom"/>
</dbReference>
<dbReference type="AlphaFoldDB" id="A0A556VUS0"/>
<evidence type="ECO:0000313" key="4">
    <source>
        <dbReference type="Proteomes" id="UP000319801"/>
    </source>
</evidence>
<dbReference type="PANTHER" id="PTHR44329:SF246">
    <property type="entry name" value="SERINE_THREONINE-PROTEIN KINASE TNNI3K"/>
    <property type="match status" value="1"/>
</dbReference>
<dbReference type="PROSITE" id="PS00107">
    <property type="entry name" value="PROTEIN_KINASE_ATP"/>
    <property type="match status" value="1"/>
</dbReference>
<keyword evidence="4" id="KW-1185">Reference proteome</keyword>
<reference evidence="3 4" key="1">
    <citation type="journal article" date="2019" name="Genome Biol. Evol.">
        <title>Whole-Genome Sequencing of the Giant Devil Catfish, Bagarius yarrelli.</title>
        <authorList>
            <person name="Jiang W."/>
            <person name="Lv Y."/>
            <person name="Cheng L."/>
            <person name="Yang K."/>
            <person name="Chao B."/>
            <person name="Wang X."/>
            <person name="Li Y."/>
            <person name="Pan X."/>
            <person name="You X."/>
            <person name="Zhang Y."/>
            <person name="Yang J."/>
            <person name="Li J."/>
            <person name="Zhang X."/>
            <person name="Liu S."/>
            <person name="Sun C."/>
            <person name="Yang J."/>
            <person name="Shi Q."/>
        </authorList>
    </citation>
    <scope>NUCLEOTIDE SEQUENCE [LARGE SCALE GENOMIC DNA]</scope>
    <source>
        <strain evidence="3">JWS20170419001</strain>
        <tissue evidence="3">Muscle</tissue>
    </source>
</reference>
<evidence type="ECO:0000259" key="2">
    <source>
        <dbReference type="PROSITE" id="PS50011"/>
    </source>
</evidence>
<dbReference type="PROSITE" id="PS50011">
    <property type="entry name" value="PROTEIN_KINASE_DOM"/>
    <property type="match status" value="1"/>
</dbReference>
<evidence type="ECO:0000256" key="1">
    <source>
        <dbReference type="PROSITE-ProRule" id="PRU10141"/>
    </source>
</evidence>
<dbReference type="PANTHER" id="PTHR44329">
    <property type="entry name" value="SERINE/THREONINE-PROTEIN KINASE TNNI3K-RELATED"/>
    <property type="match status" value="1"/>
</dbReference>
<feature type="domain" description="Protein kinase" evidence="2">
    <location>
        <begin position="1"/>
        <end position="152"/>
    </location>
</feature>
<dbReference type="SUPFAM" id="SSF56112">
    <property type="entry name" value="Protein kinase-like (PK-like)"/>
    <property type="match status" value="1"/>
</dbReference>
<name>A0A556VUS0_BAGYA</name>
<proteinExistence type="predicted"/>
<dbReference type="InterPro" id="IPR017441">
    <property type="entry name" value="Protein_kinase_ATP_BS"/>
</dbReference>
<dbReference type="Proteomes" id="UP000319801">
    <property type="component" value="Unassembled WGS sequence"/>
</dbReference>
<dbReference type="Gene3D" id="3.30.200.20">
    <property type="entry name" value="Phosphorylase Kinase, domain 1"/>
    <property type="match status" value="1"/>
</dbReference>
<keyword evidence="1" id="KW-0067">ATP-binding</keyword>
<organism evidence="3 4">
    <name type="scientific">Bagarius yarrelli</name>
    <name type="common">Goonch</name>
    <name type="synonym">Bagrus yarrelli</name>
    <dbReference type="NCBI Taxonomy" id="175774"/>
    <lineage>
        <taxon>Eukaryota</taxon>
        <taxon>Metazoa</taxon>
        <taxon>Chordata</taxon>
        <taxon>Craniata</taxon>
        <taxon>Vertebrata</taxon>
        <taxon>Euteleostomi</taxon>
        <taxon>Actinopterygii</taxon>
        <taxon>Neopterygii</taxon>
        <taxon>Teleostei</taxon>
        <taxon>Ostariophysi</taxon>
        <taxon>Siluriformes</taxon>
        <taxon>Sisoridae</taxon>
        <taxon>Sisorinae</taxon>
        <taxon>Bagarius</taxon>
    </lineage>
</organism>
<sequence length="152" mass="17161">MTKEKADVLLLRASLPSHFHLQLSELEFHEIIGSGSFGKVYRGKCRNKIVAIKRSVSAFGVSDIIMPQSDMITNLRWMAPEVFTQCTRYTVKADVFSYALCLWELLTAAADMAYHHIRPPIGYSIPKLLSALLMRGWNTCPEVKSTSLLLTR</sequence>
<dbReference type="GO" id="GO:0005524">
    <property type="term" value="F:ATP binding"/>
    <property type="evidence" value="ECO:0007669"/>
    <property type="project" value="UniProtKB-UniRule"/>
</dbReference>
<dbReference type="EMBL" id="VCAZ01000276">
    <property type="protein sequence ID" value="TTS16958.1"/>
    <property type="molecule type" value="Genomic_DNA"/>
</dbReference>
<keyword evidence="3" id="KW-0808">Transferase</keyword>
<keyword evidence="3" id="KW-0418">Kinase</keyword>
<dbReference type="Pfam" id="PF07714">
    <property type="entry name" value="PK_Tyr_Ser-Thr"/>
    <property type="match status" value="1"/>
</dbReference>